<evidence type="ECO:0000313" key="2">
    <source>
        <dbReference type="Proteomes" id="UP000324222"/>
    </source>
</evidence>
<dbReference type="AlphaFoldDB" id="A0A5B7GZ47"/>
<comment type="caution">
    <text evidence="1">The sequence shown here is derived from an EMBL/GenBank/DDBJ whole genome shotgun (WGS) entry which is preliminary data.</text>
</comment>
<reference evidence="1 2" key="1">
    <citation type="submission" date="2019-05" db="EMBL/GenBank/DDBJ databases">
        <title>Another draft genome of Portunus trituberculatus and its Hox gene families provides insights of decapod evolution.</title>
        <authorList>
            <person name="Jeong J.-H."/>
            <person name="Song I."/>
            <person name="Kim S."/>
            <person name="Choi T."/>
            <person name="Kim D."/>
            <person name="Ryu S."/>
            <person name="Kim W."/>
        </authorList>
    </citation>
    <scope>NUCLEOTIDE SEQUENCE [LARGE SCALE GENOMIC DNA]</scope>
    <source>
        <tissue evidence="1">Muscle</tissue>
    </source>
</reference>
<protein>
    <submittedName>
        <fullName evidence="1">Uncharacterized protein</fullName>
    </submittedName>
</protein>
<organism evidence="1 2">
    <name type="scientific">Portunus trituberculatus</name>
    <name type="common">Swimming crab</name>
    <name type="synonym">Neptunus trituberculatus</name>
    <dbReference type="NCBI Taxonomy" id="210409"/>
    <lineage>
        <taxon>Eukaryota</taxon>
        <taxon>Metazoa</taxon>
        <taxon>Ecdysozoa</taxon>
        <taxon>Arthropoda</taxon>
        <taxon>Crustacea</taxon>
        <taxon>Multicrustacea</taxon>
        <taxon>Malacostraca</taxon>
        <taxon>Eumalacostraca</taxon>
        <taxon>Eucarida</taxon>
        <taxon>Decapoda</taxon>
        <taxon>Pleocyemata</taxon>
        <taxon>Brachyura</taxon>
        <taxon>Eubrachyura</taxon>
        <taxon>Portunoidea</taxon>
        <taxon>Portunidae</taxon>
        <taxon>Portuninae</taxon>
        <taxon>Portunus</taxon>
    </lineage>
</organism>
<proteinExistence type="predicted"/>
<dbReference type="Proteomes" id="UP000324222">
    <property type="component" value="Unassembled WGS sequence"/>
</dbReference>
<accession>A0A5B7GZ47</accession>
<dbReference type="EMBL" id="VSRR010021600">
    <property type="protein sequence ID" value="MPC64062.1"/>
    <property type="molecule type" value="Genomic_DNA"/>
</dbReference>
<name>A0A5B7GZ47_PORTR</name>
<gene>
    <name evidence="1" type="ORF">E2C01_058172</name>
</gene>
<sequence>MCFHFQNLSRCARLVGLQGSVAFTLHRNIPRLNLPKFETFPAFQASRKEVEGDVVFVPGHHGSCLNESTQLSLE</sequence>
<evidence type="ECO:0000313" key="1">
    <source>
        <dbReference type="EMBL" id="MPC64062.1"/>
    </source>
</evidence>
<keyword evidence="2" id="KW-1185">Reference proteome</keyword>